<evidence type="ECO:0000313" key="1">
    <source>
        <dbReference type="Proteomes" id="UP000095286"/>
    </source>
</evidence>
<accession>A0AC35UGG5</accession>
<proteinExistence type="predicted"/>
<dbReference type="WBParaSite" id="RSKR_0001119800.1">
    <property type="protein sequence ID" value="RSKR_0001119800.1"/>
    <property type="gene ID" value="RSKR_0001119800"/>
</dbReference>
<reference evidence="2" key="1">
    <citation type="submission" date="2016-11" db="UniProtKB">
        <authorList>
            <consortium name="WormBaseParasite"/>
        </authorList>
    </citation>
    <scope>IDENTIFICATION</scope>
    <source>
        <strain evidence="2">KR3021</strain>
    </source>
</reference>
<organism evidence="1 2">
    <name type="scientific">Rhabditophanes sp. KR3021</name>
    <dbReference type="NCBI Taxonomy" id="114890"/>
    <lineage>
        <taxon>Eukaryota</taxon>
        <taxon>Metazoa</taxon>
        <taxon>Ecdysozoa</taxon>
        <taxon>Nematoda</taxon>
        <taxon>Chromadorea</taxon>
        <taxon>Rhabditida</taxon>
        <taxon>Tylenchina</taxon>
        <taxon>Panagrolaimomorpha</taxon>
        <taxon>Strongyloidoidea</taxon>
        <taxon>Alloionematidae</taxon>
        <taxon>Rhabditophanes</taxon>
    </lineage>
</organism>
<sequence length="479" mass="52189">MSGDMSDIKTIFSSAVKKFQEFAGLKVTGKLTEETKRKMAEPRCGSPDVQAMALSSESVYKWKKEHLTFSILSYTNDIQRSDIKRVLQDAFDTWAKVVPLDFTGGVLAHATFPPSGTLHFDDTEDFVYMVNGKPLPNGKVDLFSVAVHEMGHALGLSHSRKQESIMAPFYKESTDNSGNYIKPSLDRSDVQEIQDIYGARRSPFRPHSNGGDDNNDDRGRGSSHTTIPPRSRTTTSKSFWGRIFGGGDDESESGTTKRFQTTTYKPDRSNHGGSSGGGSSSSGGCPHSLDSFISLNSRTGYVFSGSTVYEVGPSSSGPYSSVTKKSSLSSLFPGAPSNVEAAVTDTSSGLTLLFAANRVYGYKYSSLHGFTMDSEFPKRLPGDILFIPSGALIWNDGHLLILSPNGQFAVYDPYWNQSSMSGIVSRYFGSLPSGVKGGFSNSNSRNEMILFTSSKVYKFNTQMKQSLDGSSSLSDYFNC</sequence>
<dbReference type="Proteomes" id="UP000095286">
    <property type="component" value="Unplaced"/>
</dbReference>
<protein>
    <submittedName>
        <fullName evidence="2">ZnMc domain-containing protein</fullName>
    </submittedName>
</protein>
<name>A0AC35UGG5_9BILA</name>
<evidence type="ECO:0000313" key="2">
    <source>
        <dbReference type="WBParaSite" id="RSKR_0001119800.1"/>
    </source>
</evidence>